<reference evidence="2 3" key="1">
    <citation type="submission" date="2024-06" db="EMBL/GenBank/DDBJ databases">
        <authorList>
            <person name="Kraege A."/>
            <person name="Thomma B."/>
        </authorList>
    </citation>
    <scope>NUCLEOTIDE SEQUENCE [LARGE SCALE GENOMIC DNA]</scope>
</reference>
<protein>
    <submittedName>
        <fullName evidence="2">G8870 protein</fullName>
    </submittedName>
</protein>
<organism evidence="2 3">
    <name type="scientific">Coccomyxa viridis</name>
    <dbReference type="NCBI Taxonomy" id="1274662"/>
    <lineage>
        <taxon>Eukaryota</taxon>
        <taxon>Viridiplantae</taxon>
        <taxon>Chlorophyta</taxon>
        <taxon>core chlorophytes</taxon>
        <taxon>Trebouxiophyceae</taxon>
        <taxon>Trebouxiophyceae incertae sedis</taxon>
        <taxon>Coccomyxaceae</taxon>
        <taxon>Coccomyxa</taxon>
    </lineage>
</organism>
<proteinExistence type="predicted"/>
<evidence type="ECO:0000313" key="2">
    <source>
        <dbReference type="EMBL" id="CAL5226057.1"/>
    </source>
</evidence>
<dbReference type="Proteomes" id="UP001497392">
    <property type="component" value="Unassembled WGS sequence"/>
</dbReference>
<evidence type="ECO:0000313" key="3">
    <source>
        <dbReference type="Proteomes" id="UP001497392"/>
    </source>
</evidence>
<evidence type="ECO:0000256" key="1">
    <source>
        <dbReference type="SAM" id="MobiDB-lite"/>
    </source>
</evidence>
<sequence>MGPQARAGDADAVPAQPQPQPQLAISPHLVGAWSAGVIDPRSWGFGSEPAHEYVVRTRASRLRTLRRIIAGLPDAVSSMRPAIWPAEYGDEHSGIRRLESRWAAAWDHRQQLQPQTEAHPSSPEWAHTWRAATSAALDRPGRVVVWRLLHGKLFVGAFHRHIHRGTPESHLCPHAACQEQLATLSHVMLSCPVSQAIWHGFAATWTAVTQQPAPPLHADLLLADDRRGPWQPAAGLDSLWQRLRLLVITQLWDAYCRARSRPEQPTQPAHIAARVISAARIQMRRDWLLVGSDIRLRAGVLSHWLRGRQPTMTAEAFQSRWCHEEVLCSRPTEVTEPPHMHWTAAHPVPLPR</sequence>
<name>A0ABP1G2J6_9CHLO</name>
<keyword evidence="3" id="KW-1185">Reference proteome</keyword>
<dbReference type="EMBL" id="CAXHTA020000015">
    <property type="protein sequence ID" value="CAL5226057.1"/>
    <property type="molecule type" value="Genomic_DNA"/>
</dbReference>
<gene>
    <name evidence="2" type="primary">g8870</name>
    <name evidence="2" type="ORF">VP750_LOCUS7963</name>
</gene>
<feature type="region of interest" description="Disordered" evidence="1">
    <location>
        <begin position="1"/>
        <end position="22"/>
    </location>
</feature>
<comment type="caution">
    <text evidence="2">The sequence shown here is derived from an EMBL/GenBank/DDBJ whole genome shotgun (WGS) entry which is preliminary data.</text>
</comment>
<accession>A0ABP1G2J6</accession>